<name>A0A2S4Q207_9PEZI</name>
<gene>
    <name evidence="2" type="ORF">EPUL_000885</name>
</gene>
<feature type="region of interest" description="Disordered" evidence="1">
    <location>
        <begin position="248"/>
        <end position="273"/>
    </location>
</feature>
<feature type="region of interest" description="Disordered" evidence="1">
    <location>
        <begin position="118"/>
        <end position="214"/>
    </location>
</feature>
<reference evidence="2 3" key="1">
    <citation type="submission" date="2017-10" db="EMBL/GenBank/DDBJ databases">
        <title>Development of genomic resources for the powdery mildew, Erysiphe pulchra.</title>
        <authorList>
            <person name="Wadl P.A."/>
            <person name="Mack B.M."/>
            <person name="Moore G."/>
            <person name="Beltz S.B."/>
        </authorList>
    </citation>
    <scope>NUCLEOTIDE SEQUENCE [LARGE SCALE GENOMIC DNA]</scope>
    <source>
        <strain evidence="2">Cflorida</strain>
    </source>
</reference>
<feature type="region of interest" description="Disordered" evidence="1">
    <location>
        <begin position="63"/>
        <end position="84"/>
    </location>
</feature>
<dbReference type="STRING" id="225359.A0A2S4Q207"/>
<evidence type="ECO:0000313" key="2">
    <source>
        <dbReference type="EMBL" id="POS88281.1"/>
    </source>
</evidence>
<protein>
    <submittedName>
        <fullName evidence="2">Uncharacterized protein</fullName>
    </submittedName>
</protein>
<feature type="compositionally biased region" description="Low complexity" evidence="1">
    <location>
        <begin position="192"/>
        <end position="203"/>
    </location>
</feature>
<dbReference type="EMBL" id="PEDP01000013">
    <property type="protein sequence ID" value="POS88281.1"/>
    <property type="molecule type" value="Genomic_DNA"/>
</dbReference>
<feature type="compositionally biased region" description="Polar residues" evidence="1">
    <location>
        <begin position="133"/>
        <end position="150"/>
    </location>
</feature>
<dbReference type="OrthoDB" id="5151921at2759"/>
<keyword evidence="3" id="KW-1185">Reference proteome</keyword>
<feature type="compositionally biased region" description="Polar residues" evidence="1">
    <location>
        <begin position="71"/>
        <end position="84"/>
    </location>
</feature>
<feature type="compositionally biased region" description="Polar residues" evidence="1">
    <location>
        <begin position="204"/>
        <end position="214"/>
    </location>
</feature>
<feature type="compositionally biased region" description="Polar residues" evidence="1">
    <location>
        <begin position="29"/>
        <end position="38"/>
    </location>
</feature>
<accession>A0A2S4Q207</accession>
<evidence type="ECO:0000313" key="3">
    <source>
        <dbReference type="Proteomes" id="UP000237438"/>
    </source>
</evidence>
<dbReference type="AlphaFoldDB" id="A0A2S4Q207"/>
<feature type="compositionally biased region" description="Polar residues" evidence="1">
    <location>
        <begin position="411"/>
        <end position="429"/>
    </location>
</feature>
<proteinExistence type="predicted"/>
<feature type="region of interest" description="Disordered" evidence="1">
    <location>
        <begin position="407"/>
        <end position="432"/>
    </location>
</feature>
<feature type="compositionally biased region" description="Basic and acidic residues" evidence="1">
    <location>
        <begin position="264"/>
        <end position="273"/>
    </location>
</feature>
<sequence>MARSLPYSFCDELPMFASRATPAAINTLPSTTSPCQTNENHRKHRRWAEARSVDNFENDWNSRKDFHLSQPPFQSNKSQQSSGRTYLSLALPKEEDSRSRANSFEYNDESRFFSSNVIQRHQHQSPPEKIAPQRSSSKIVKPQTENNIKKSSVAHPDSLVPGRSRRRTDVTEAVFRPSAFQPKHGLNDSQKQRSQSSISSYTSPRTNNFSQKTFPFSKSYSHPMMSRDKLWGNTMVERPSTSGYNHVVTSTSDKPLPFVPSEDNYQRGEENENCPKYENFGKEFFEVESSSKTLDQDHDEIRWKTSFLDSISEPNSNSNSTSIDLNLTELSKPQLPNLSRISMFGTDIFSHIESENLLTNVKDSQKIPTVISDLKLLPLAESNFDFDTHYVFDKADEPKSLLSRIEGGENNADSLSSNTTSNGFVTSSGPHGMASEIKSQSLNNFFKISSGDTLQNAEVDNNRNSLIDVVQSKDSIRGIRQDLAEKTSTYDDGSLAKNVHKTQTDLDSNKVSSNPLVASNHEITVKPREKEEKSDKLGLASTKNPTASTSILTQETITKNDDNDIIPKFSYRNGILRPEKMQEPSELNDKSVFSLSQNFLDPNIIVVAKNSTMEDLEKHHSLAQHTSKNINSDPLPFDLKATTMNSAHEIGRSKKFEPPDHELVNEARQSENFENSNHSEFGDKPTIDSTLESLSNYEGEKLQQDIVKSLTLHHDERDNFNQVTELLNSAEDHLNTYLPSEYDNYWASTMKLKNELYSISNSSQLSVEKKFEDFSMALSENDTLFVAPLSPNRQNDNALLRPQLSISTQYPVEDESHFVSPISILSLQSDFKCELQDNTSVSPISVASDSSARCKLQSDLNLENDSLLTFEKKATSFELSRQGNFEGNPGPIADNFEKNSEEIDASSTQTKKTNNIQSFLLDQDLSYSVQSTAKVLPNVRLHEISPEQSCMNKDLYPIPSVPIQCQSLSLTAPLSAVRLPSFRKTLKLKSSQQKTRNFDEMREIFANFDIGLGIWIRELKKKHSEYENPIASHNSSGLHETATFMFAREKLTSSNYNALSPHNEHFIDVNLSSLPHLSNMKYTVGSNISNTQNIHSTNKLKSQQVQAKGKELFHTAGILSGKAGKAGKGLLAKGKNKLLSNGGGDKID</sequence>
<feature type="region of interest" description="Disordered" evidence="1">
    <location>
        <begin position="29"/>
        <end position="50"/>
    </location>
</feature>
<dbReference type="Proteomes" id="UP000237438">
    <property type="component" value="Unassembled WGS sequence"/>
</dbReference>
<comment type="caution">
    <text evidence="2">The sequence shown here is derived from an EMBL/GenBank/DDBJ whole genome shotgun (WGS) entry which is preliminary data.</text>
</comment>
<evidence type="ECO:0000256" key="1">
    <source>
        <dbReference type="SAM" id="MobiDB-lite"/>
    </source>
</evidence>
<organism evidence="2 3">
    <name type="scientific">Erysiphe pulchra</name>
    <dbReference type="NCBI Taxonomy" id="225359"/>
    <lineage>
        <taxon>Eukaryota</taxon>
        <taxon>Fungi</taxon>
        <taxon>Dikarya</taxon>
        <taxon>Ascomycota</taxon>
        <taxon>Pezizomycotina</taxon>
        <taxon>Leotiomycetes</taxon>
        <taxon>Erysiphales</taxon>
        <taxon>Erysiphaceae</taxon>
        <taxon>Erysiphe</taxon>
    </lineage>
</organism>